<evidence type="ECO:0000256" key="2">
    <source>
        <dbReference type="ARBA" id="ARBA00023002"/>
    </source>
</evidence>
<evidence type="ECO:0000313" key="5">
    <source>
        <dbReference type="EMBL" id="GAA3365473.1"/>
    </source>
</evidence>
<proteinExistence type="inferred from homology"/>
<keyword evidence="2" id="KW-0560">Oxidoreductase</keyword>
<dbReference type="NCBIfam" id="NF004824">
    <property type="entry name" value="PRK06180.1"/>
    <property type="match status" value="1"/>
</dbReference>
<dbReference type="SMART" id="SM00822">
    <property type="entry name" value="PKS_KR"/>
    <property type="match status" value="1"/>
</dbReference>
<dbReference type="PANTHER" id="PTHR43976">
    <property type="entry name" value="SHORT CHAIN DEHYDROGENASE"/>
    <property type="match status" value="1"/>
</dbReference>
<gene>
    <name evidence="5" type="ORF">GCM10020366_65520</name>
</gene>
<evidence type="ECO:0000313" key="6">
    <source>
        <dbReference type="Proteomes" id="UP001500483"/>
    </source>
</evidence>
<name>A0ABP6S1A3_9PSEU</name>
<reference evidence="6" key="1">
    <citation type="journal article" date="2019" name="Int. J. Syst. Evol. Microbiol.">
        <title>The Global Catalogue of Microorganisms (GCM) 10K type strain sequencing project: providing services to taxonomists for standard genome sequencing and annotation.</title>
        <authorList>
            <consortium name="The Broad Institute Genomics Platform"/>
            <consortium name="The Broad Institute Genome Sequencing Center for Infectious Disease"/>
            <person name="Wu L."/>
            <person name="Ma J."/>
        </authorList>
    </citation>
    <scope>NUCLEOTIDE SEQUENCE [LARGE SCALE GENOMIC DNA]</scope>
    <source>
        <strain evidence="6">JCM 9687</strain>
    </source>
</reference>
<feature type="domain" description="Ketoreductase" evidence="4">
    <location>
        <begin position="2"/>
        <end position="177"/>
    </location>
</feature>
<dbReference type="PRINTS" id="PR00081">
    <property type="entry name" value="GDHRDH"/>
</dbReference>
<dbReference type="RefSeq" id="WP_344931196.1">
    <property type="nucleotide sequence ID" value="NZ_BAAAYK010000038.1"/>
</dbReference>
<accession>A0ABP6S1A3</accession>
<evidence type="ECO:0000256" key="1">
    <source>
        <dbReference type="ARBA" id="ARBA00006484"/>
    </source>
</evidence>
<dbReference type="EMBL" id="BAAAYK010000038">
    <property type="protein sequence ID" value="GAA3365473.1"/>
    <property type="molecule type" value="Genomic_DNA"/>
</dbReference>
<dbReference type="InterPro" id="IPR057326">
    <property type="entry name" value="KR_dom"/>
</dbReference>
<dbReference type="Pfam" id="PF00106">
    <property type="entry name" value="adh_short"/>
    <property type="match status" value="1"/>
</dbReference>
<dbReference type="SUPFAM" id="SSF51735">
    <property type="entry name" value="NAD(P)-binding Rossmann-fold domains"/>
    <property type="match status" value="1"/>
</dbReference>
<dbReference type="InterPro" id="IPR002347">
    <property type="entry name" value="SDR_fam"/>
</dbReference>
<protein>
    <submittedName>
        <fullName evidence="5">Oxidoreductase</fullName>
    </submittedName>
</protein>
<dbReference type="Proteomes" id="UP001500483">
    <property type="component" value="Unassembled WGS sequence"/>
</dbReference>
<dbReference type="InterPro" id="IPR051911">
    <property type="entry name" value="SDR_oxidoreductase"/>
</dbReference>
<dbReference type="Gene3D" id="3.40.50.720">
    <property type="entry name" value="NAD(P)-binding Rossmann-like Domain"/>
    <property type="match status" value="1"/>
</dbReference>
<comment type="similarity">
    <text evidence="1 3">Belongs to the short-chain dehydrogenases/reductases (SDR) family.</text>
</comment>
<dbReference type="InterPro" id="IPR036291">
    <property type="entry name" value="NAD(P)-bd_dom_sf"/>
</dbReference>
<organism evidence="5 6">
    <name type="scientific">Saccharopolyspora gregorii</name>
    <dbReference type="NCBI Taxonomy" id="33914"/>
    <lineage>
        <taxon>Bacteria</taxon>
        <taxon>Bacillati</taxon>
        <taxon>Actinomycetota</taxon>
        <taxon>Actinomycetes</taxon>
        <taxon>Pseudonocardiales</taxon>
        <taxon>Pseudonocardiaceae</taxon>
        <taxon>Saccharopolyspora</taxon>
    </lineage>
</organism>
<comment type="caution">
    <text evidence="5">The sequence shown here is derived from an EMBL/GenBank/DDBJ whole genome shotgun (WGS) entry which is preliminary data.</text>
</comment>
<dbReference type="CDD" id="cd05374">
    <property type="entry name" value="17beta-HSD-like_SDR_c"/>
    <property type="match status" value="1"/>
</dbReference>
<keyword evidence="6" id="KW-1185">Reference proteome</keyword>
<dbReference type="PANTHER" id="PTHR43976:SF16">
    <property type="entry name" value="SHORT-CHAIN DEHYDROGENASE_REDUCTASE FAMILY PROTEIN"/>
    <property type="match status" value="1"/>
</dbReference>
<sequence length="273" mass="27931">MSVWFITGISRGFGRALAEAALRRGHTVVGTTRTGDSDLDAAGGALHTVPLDVTDPEQAATAIAAAHRVAGRLDVVVNNAGYGLLGAVEEASADEARHVFEVNFFGALRVVQAALPLLRAQRSGHVVNISSIAGLAPGAGSGLYAGAKAALGATSEALAQEVAPLGIRVTVVEPGHFRTEFLTERSRRGTAATLDDYADTGAAVAAMQRTDGAQAGDPARAAEVILDAVAAPEPPMHLVLGADAVGRTRANAERLLGDVERWENASAGTAFPS</sequence>
<evidence type="ECO:0000256" key="3">
    <source>
        <dbReference type="RuleBase" id="RU000363"/>
    </source>
</evidence>
<evidence type="ECO:0000259" key="4">
    <source>
        <dbReference type="SMART" id="SM00822"/>
    </source>
</evidence>
<dbReference type="PRINTS" id="PR00080">
    <property type="entry name" value="SDRFAMILY"/>
</dbReference>